<dbReference type="KEGG" id="clac:EG342_13265"/>
<protein>
    <recommendedName>
        <fullName evidence="6">Yip1 domain-containing protein</fullName>
    </recommendedName>
</protein>
<evidence type="ECO:0000256" key="5">
    <source>
        <dbReference type="SAM" id="Phobius"/>
    </source>
</evidence>
<evidence type="ECO:0000313" key="9">
    <source>
        <dbReference type="Proteomes" id="UP000236262"/>
    </source>
</evidence>
<proteinExistence type="predicted"/>
<dbReference type="GO" id="GO:0016020">
    <property type="term" value="C:membrane"/>
    <property type="evidence" value="ECO:0007669"/>
    <property type="project" value="UniProtKB-SubCell"/>
</dbReference>
<dbReference type="EMBL" id="PPEH01000014">
    <property type="protein sequence ID" value="PNW11234.1"/>
    <property type="molecule type" value="Genomic_DNA"/>
</dbReference>
<dbReference type="Proteomes" id="UP000279972">
    <property type="component" value="Chromosome"/>
</dbReference>
<evidence type="ECO:0000256" key="1">
    <source>
        <dbReference type="ARBA" id="ARBA00004141"/>
    </source>
</evidence>
<dbReference type="EMBL" id="CP033924">
    <property type="protein sequence ID" value="AZA82783.1"/>
    <property type="molecule type" value="Genomic_DNA"/>
</dbReference>
<dbReference type="InterPro" id="IPR006977">
    <property type="entry name" value="Yip1_dom"/>
</dbReference>
<feature type="transmembrane region" description="Helical" evidence="5">
    <location>
        <begin position="131"/>
        <end position="156"/>
    </location>
</feature>
<keyword evidence="10" id="KW-1185">Reference proteome</keyword>
<reference evidence="7 10" key="2">
    <citation type="submission" date="2018-11" db="EMBL/GenBank/DDBJ databases">
        <title>Proposal to divide the Flavobacteriaceae and reorganize its genera based on Amino Acid Identity values calculated from whole genome sequences.</title>
        <authorList>
            <person name="Nicholson A.C."/>
            <person name="Gulvik C.A."/>
            <person name="Whitney A.M."/>
            <person name="Humrighouse B.W."/>
            <person name="Bell M."/>
            <person name="Holmes B."/>
            <person name="Steigerwalt A.G."/>
            <person name="Villarma A."/>
            <person name="Sheth M."/>
            <person name="Batra D."/>
            <person name="Pryor J."/>
            <person name="Bernardet J.-F."/>
            <person name="Hugo C."/>
            <person name="Kampfer P."/>
            <person name="Newman J."/>
            <person name="McQuiston J.R."/>
        </authorList>
    </citation>
    <scope>NUCLEOTIDE SEQUENCE [LARGE SCALE GENOMIC DNA]</scope>
    <source>
        <strain evidence="7 10">KC_1864</strain>
    </source>
</reference>
<dbReference type="Proteomes" id="UP000236262">
    <property type="component" value="Unassembled WGS sequence"/>
</dbReference>
<evidence type="ECO:0000256" key="2">
    <source>
        <dbReference type="ARBA" id="ARBA00022692"/>
    </source>
</evidence>
<sequence>MNWKTIFNPFEKFDEKLLLFIGLLTIPLSIGIGYWTESSFSSIYKISSLEETSLQTVAVLTLISFTSAIVVLFILGKIFNNKTRLIDIINTVLISQLILIFLQPIGKLAFINEAKERMISYQNHSGGSFPFLDTAITMAMAMFFIVILIYSIIIYYNGFKTATNIKKWQHIVLFAFVSLITTLVCQILTTQLI</sequence>
<dbReference type="Pfam" id="PF04893">
    <property type="entry name" value="Yip1"/>
    <property type="match status" value="1"/>
</dbReference>
<dbReference type="RefSeq" id="WP_103294073.1">
    <property type="nucleotide sequence ID" value="NZ_CP033924.1"/>
</dbReference>
<evidence type="ECO:0000313" key="8">
    <source>
        <dbReference type="EMBL" id="PNW11234.1"/>
    </source>
</evidence>
<evidence type="ECO:0000256" key="4">
    <source>
        <dbReference type="ARBA" id="ARBA00023136"/>
    </source>
</evidence>
<keyword evidence="4 5" id="KW-0472">Membrane</keyword>
<accession>A0A3G6REB4</accession>
<organism evidence="8 9">
    <name type="scientific">Chryseobacterium lactis</name>
    <dbReference type="NCBI Taxonomy" id="1241981"/>
    <lineage>
        <taxon>Bacteria</taxon>
        <taxon>Pseudomonadati</taxon>
        <taxon>Bacteroidota</taxon>
        <taxon>Flavobacteriia</taxon>
        <taxon>Flavobacteriales</taxon>
        <taxon>Weeksellaceae</taxon>
        <taxon>Chryseobacterium group</taxon>
        <taxon>Chryseobacterium</taxon>
    </lineage>
</organism>
<evidence type="ECO:0000313" key="10">
    <source>
        <dbReference type="Proteomes" id="UP000279972"/>
    </source>
</evidence>
<dbReference type="OrthoDB" id="1263582at2"/>
<comment type="subcellular location">
    <subcellularLocation>
        <location evidence="1">Membrane</location>
        <topology evidence="1">Multi-pass membrane protein</topology>
    </subcellularLocation>
</comment>
<gene>
    <name evidence="8" type="ORF">C1637_23400</name>
    <name evidence="7" type="ORF">EG342_13265</name>
</gene>
<name>A0A3G6REB4_CHRLC</name>
<feature type="transmembrane region" description="Helical" evidence="5">
    <location>
        <begin position="88"/>
        <end position="111"/>
    </location>
</feature>
<feature type="transmembrane region" description="Helical" evidence="5">
    <location>
        <begin position="56"/>
        <end position="76"/>
    </location>
</feature>
<feature type="domain" description="Yip1" evidence="6">
    <location>
        <begin position="18"/>
        <end position="184"/>
    </location>
</feature>
<evidence type="ECO:0000259" key="6">
    <source>
        <dbReference type="Pfam" id="PF04893"/>
    </source>
</evidence>
<reference evidence="8 9" key="1">
    <citation type="submission" date="2018-01" db="EMBL/GenBank/DDBJ databases">
        <title>Draft genome sequences of Chryseobacterium lactis NCTC11390, Chryseobacterium oncorhynchi 701B-08, and Chryseobacterium viscerum 687B-08.</title>
        <authorList>
            <person name="Jeong J.-J."/>
            <person name="Lee Y.J."/>
            <person name="Park B."/>
            <person name="Choi I.-G."/>
            <person name="Kim K.D."/>
        </authorList>
    </citation>
    <scope>NUCLEOTIDE SEQUENCE [LARGE SCALE GENOMIC DNA]</scope>
    <source>
        <strain evidence="8 9">NCTC11390</strain>
    </source>
</reference>
<feature type="transmembrane region" description="Helical" evidence="5">
    <location>
        <begin position="168"/>
        <end position="189"/>
    </location>
</feature>
<feature type="transmembrane region" description="Helical" evidence="5">
    <location>
        <begin position="17"/>
        <end position="36"/>
    </location>
</feature>
<evidence type="ECO:0000313" key="7">
    <source>
        <dbReference type="EMBL" id="AZA82783.1"/>
    </source>
</evidence>
<evidence type="ECO:0000256" key="3">
    <source>
        <dbReference type="ARBA" id="ARBA00022989"/>
    </source>
</evidence>
<dbReference type="AlphaFoldDB" id="A0A3G6REB4"/>
<keyword evidence="2 5" id="KW-0812">Transmembrane</keyword>
<keyword evidence="3 5" id="KW-1133">Transmembrane helix</keyword>